<proteinExistence type="predicted"/>
<reference evidence="2 3" key="1">
    <citation type="submission" date="2014-10" db="EMBL/GenBank/DDBJ databases">
        <title>Genome sequence of Clostridium aceticum DSM 1496.</title>
        <authorList>
            <person name="Poehlein A."/>
            <person name="Schiel-Bengelsdorf B."/>
            <person name="Gottschalk G."/>
            <person name="Duerre P."/>
            <person name="Daniel R."/>
        </authorList>
    </citation>
    <scope>NUCLEOTIDE SEQUENCE [LARGE SCALE GENOMIC DNA]</scope>
    <source>
        <strain evidence="2 3">DSM 1496</strain>
    </source>
</reference>
<dbReference type="InterPro" id="IPR055196">
    <property type="entry name" value="Putative_PNPOx_2"/>
</dbReference>
<dbReference type="AlphaFoldDB" id="A0A0D8IAG0"/>
<dbReference type="STRING" id="84022.CACET_c25930"/>
<dbReference type="SUPFAM" id="SSF50475">
    <property type="entry name" value="FMN-binding split barrel"/>
    <property type="match status" value="1"/>
</dbReference>
<feature type="domain" description="Pyridoxamine 5'-phosphate oxidase-like" evidence="1">
    <location>
        <begin position="11"/>
        <end position="130"/>
    </location>
</feature>
<evidence type="ECO:0000313" key="3">
    <source>
        <dbReference type="Proteomes" id="UP000035704"/>
    </source>
</evidence>
<dbReference type="Proteomes" id="UP000035704">
    <property type="component" value="Chromosome"/>
</dbReference>
<dbReference type="RefSeq" id="WP_044824705.1">
    <property type="nucleotide sequence ID" value="NZ_CP009687.1"/>
</dbReference>
<name>A0A0D8IAG0_9CLOT</name>
<evidence type="ECO:0000313" key="2">
    <source>
        <dbReference type="EMBL" id="AKL96038.1"/>
    </source>
</evidence>
<dbReference type="KEGG" id="cace:CACET_c25930"/>
<dbReference type="EMBL" id="CP009687">
    <property type="protein sequence ID" value="AKL96038.1"/>
    <property type="molecule type" value="Genomic_DNA"/>
</dbReference>
<protein>
    <submittedName>
        <fullName evidence="2">Pyridoxamine 5'-phosphate oxidase</fullName>
    </submittedName>
</protein>
<dbReference type="InterPro" id="IPR012349">
    <property type="entry name" value="Split_barrel_FMN-bd"/>
</dbReference>
<evidence type="ECO:0000259" key="1">
    <source>
        <dbReference type="Pfam" id="PF22696"/>
    </source>
</evidence>
<gene>
    <name evidence="2" type="ORF">CACET_c25930</name>
</gene>
<accession>A0A0D8IAG0</accession>
<keyword evidence="3" id="KW-1185">Reference proteome</keyword>
<sequence>MNTKSEFERIMATQTEIALATSVNDMCNVRIVNFIYDETSQTLFFATFGDNDKVKEFEQNRNVAFTTVPHKGNEHVKAKAQVNKSNLSILDVKDSFISKIPGYEETINQAGQFLVLFEVKFNTAIVTLDFENIDIISLA</sequence>
<organism evidence="2 3">
    <name type="scientific">Clostridium aceticum</name>
    <dbReference type="NCBI Taxonomy" id="84022"/>
    <lineage>
        <taxon>Bacteria</taxon>
        <taxon>Bacillati</taxon>
        <taxon>Bacillota</taxon>
        <taxon>Clostridia</taxon>
        <taxon>Eubacteriales</taxon>
        <taxon>Clostridiaceae</taxon>
        <taxon>Clostridium</taxon>
    </lineage>
</organism>
<dbReference type="OrthoDB" id="2146997at2"/>
<dbReference type="Gene3D" id="2.30.110.10">
    <property type="entry name" value="Electron Transport, Fmn-binding Protein, Chain A"/>
    <property type="match status" value="1"/>
</dbReference>
<dbReference type="PATRIC" id="fig|84022.5.peg.118"/>
<dbReference type="Pfam" id="PF22696">
    <property type="entry name" value="Putative_PNPOx_2"/>
    <property type="match status" value="1"/>
</dbReference>